<dbReference type="InterPro" id="IPR053138">
    <property type="entry name" value="N-alpha-Ac-DABA_deacetylase"/>
</dbReference>
<dbReference type="PANTHER" id="PTHR37326">
    <property type="entry name" value="BLL3975 PROTEIN"/>
    <property type="match status" value="1"/>
</dbReference>
<dbReference type="AlphaFoldDB" id="A0A370KYE1"/>
<protein>
    <recommendedName>
        <fullName evidence="5">Succinylglutamate desuccinylase/Aspartoacylase catalytic domain-containing protein</fullName>
    </recommendedName>
</protein>
<dbReference type="InterPro" id="IPR055438">
    <property type="entry name" value="AstE_AspA_cat"/>
</dbReference>
<evidence type="ECO:0000256" key="3">
    <source>
        <dbReference type="ARBA" id="ARBA00022801"/>
    </source>
</evidence>
<comment type="caution">
    <text evidence="6">The sequence shown here is derived from an EMBL/GenBank/DDBJ whole genome shotgun (WGS) entry which is preliminary data.</text>
</comment>
<keyword evidence="3" id="KW-0378">Hydrolase</keyword>
<evidence type="ECO:0000256" key="1">
    <source>
        <dbReference type="ARBA" id="ARBA00001947"/>
    </source>
</evidence>
<proteinExistence type="predicted"/>
<dbReference type="Proteomes" id="UP000255207">
    <property type="component" value="Unassembled WGS sequence"/>
</dbReference>
<gene>
    <name evidence="6" type="ORF">DWE98_27080</name>
</gene>
<feature type="domain" description="Succinylglutamate desuccinylase/Aspartoacylase catalytic" evidence="5">
    <location>
        <begin position="48"/>
        <end position="132"/>
    </location>
</feature>
<dbReference type="GO" id="GO:0046872">
    <property type="term" value="F:metal ion binding"/>
    <property type="evidence" value="ECO:0007669"/>
    <property type="project" value="UniProtKB-KW"/>
</dbReference>
<dbReference type="PANTHER" id="PTHR37326:SF1">
    <property type="entry name" value="BLL3975 PROTEIN"/>
    <property type="match status" value="1"/>
</dbReference>
<keyword evidence="4" id="KW-0862">Zinc</keyword>
<reference evidence="7" key="1">
    <citation type="submission" date="2018-07" db="EMBL/GenBank/DDBJ databases">
        <authorList>
            <person name="Safronova V.I."/>
            <person name="Chirak E.R."/>
            <person name="Sazanova A.L."/>
        </authorList>
    </citation>
    <scope>NUCLEOTIDE SEQUENCE [LARGE SCALE GENOMIC DNA]</scope>
    <source>
        <strain evidence="7">RCAM04685</strain>
    </source>
</reference>
<organism evidence="6 7">
    <name type="scientific">Bosea caraganae</name>
    <dbReference type="NCBI Taxonomy" id="2763117"/>
    <lineage>
        <taxon>Bacteria</taxon>
        <taxon>Pseudomonadati</taxon>
        <taxon>Pseudomonadota</taxon>
        <taxon>Alphaproteobacteria</taxon>
        <taxon>Hyphomicrobiales</taxon>
        <taxon>Boseaceae</taxon>
        <taxon>Bosea</taxon>
    </lineage>
</organism>
<evidence type="ECO:0000313" key="7">
    <source>
        <dbReference type="Proteomes" id="UP000255207"/>
    </source>
</evidence>
<evidence type="ECO:0000256" key="4">
    <source>
        <dbReference type="ARBA" id="ARBA00022833"/>
    </source>
</evidence>
<keyword evidence="2" id="KW-0479">Metal-binding</keyword>
<dbReference type="Pfam" id="PF24827">
    <property type="entry name" value="AstE_AspA_cat"/>
    <property type="match status" value="1"/>
</dbReference>
<dbReference type="EMBL" id="QQTP01000024">
    <property type="protein sequence ID" value="RDJ20004.1"/>
    <property type="molecule type" value="Genomic_DNA"/>
</dbReference>
<dbReference type="SUPFAM" id="SSF53187">
    <property type="entry name" value="Zn-dependent exopeptidases"/>
    <property type="match status" value="1"/>
</dbReference>
<dbReference type="GO" id="GO:0016788">
    <property type="term" value="F:hydrolase activity, acting on ester bonds"/>
    <property type="evidence" value="ECO:0007669"/>
    <property type="project" value="InterPro"/>
</dbReference>
<keyword evidence="7" id="KW-1185">Reference proteome</keyword>
<dbReference type="Gene3D" id="3.40.630.10">
    <property type="entry name" value="Zn peptidases"/>
    <property type="match status" value="1"/>
</dbReference>
<evidence type="ECO:0000256" key="2">
    <source>
        <dbReference type="ARBA" id="ARBA00022723"/>
    </source>
</evidence>
<accession>A0A370KYE1</accession>
<evidence type="ECO:0000259" key="5">
    <source>
        <dbReference type="Pfam" id="PF24827"/>
    </source>
</evidence>
<dbReference type="RefSeq" id="WP_114832433.1">
    <property type="nucleotide sequence ID" value="NZ_QQTO01000028.1"/>
</dbReference>
<sequence>MAQRSLISSFVSFDGEGVRRGYLGVPHSVQESAYGHIAIPIAVAKRGDGPTLLLTGGVHGDEYEGPLVLYRLMRALAELDPSGRGIILPSVNHPAFLAASRVSPIDQIDLNRCFPGSRDGTATQAIAHYVAAVLLPLISIAALSWSRSRVAAPPRSVRAGAQMSSGGPN</sequence>
<evidence type="ECO:0000313" key="6">
    <source>
        <dbReference type="EMBL" id="RDJ20004.1"/>
    </source>
</evidence>
<comment type="cofactor">
    <cofactor evidence="1">
        <name>Zn(2+)</name>
        <dbReference type="ChEBI" id="CHEBI:29105"/>
    </cofactor>
</comment>
<dbReference type="OrthoDB" id="9782876at2"/>
<name>A0A370KYE1_9HYPH</name>